<protein>
    <submittedName>
        <fullName evidence="1">Uncharacterized protein</fullName>
    </submittedName>
</protein>
<feature type="non-terminal residue" evidence="1">
    <location>
        <position position="340"/>
    </location>
</feature>
<sequence>MGRYKKIFFTGLLTSFLWSSLAIAQVTHSPYSSIGIGDIQDPTTAAKFGMAGLGVSNGTYYSLNIVNPALLYYNRVALFSAAILGETKTINQSEFEPYAAGSGQLNHMALAFPLISGKLSTALVLNPYSAVNYDVFFQTSIEGNPTDSVFLTAKGDGGIDQLSLSFGGELFKGLSLGVKASYMFSSIRKESKSVVPVSMPLSNNYVATVNERLSFQDFMFGLGLAYNFKIGETSSINFGTTYDFKADIKSKLFIRLDQELLSGTTVFADTLADNTPVSVTLPEKLAIGFSYNHKNKLIIGFDYSVQDWTKSNLMVENNLGKREKFVLGAEVTPNMTSINN</sequence>
<evidence type="ECO:0000313" key="1">
    <source>
        <dbReference type="EMBL" id="VAW28760.1"/>
    </source>
</evidence>
<dbReference type="AlphaFoldDB" id="A0A3B0UI55"/>
<dbReference type="SUPFAM" id="SSF56935">
    <property type="entry name" value="Porins"/>
    <property type="match status" value="1"/>
</dbReference>
<dbReference type="Gene3D" id="2.40.160.60">
    <property type="entry name" value="Outer membrane protein transport protein (OMPP1/FadL/TodX)"/>
    <property type="match status" value="1"/>
</dbReference>
<accession>A0A3B0UI55</accession>
<gene>
    <name evidence="1" type="ORF">MNBD_BACTEROID06-1017</name>
</gene>
<dbReference type="EMBL" id="UOES01000452">
    <property type="protein sequence ID" value="VAW28760.1"/>
    <property type="molecule type" value="Genomic_DNA"/>
</dbReference>
<proteinExistence type="predicted"/>
<reference evidence="1" key="1">
    <citation type="submission" date="2018-06" db="EMBL/GenBank/DDBJ databases">
        <authorList>
            <person name="Zhirakovskaya E."/>
        </authorList>
    </citation>
    <scope>NUCLEOTIDE SEQUENCE</scope>
</reference>
<organism evidence="1">
    <name type="scientific">hydrothermal vent metagenome</name>
    <dbReference type="NCBI Taxonomy" id="652676"/>
    <lineage>
        <taxon>unclassified sequences</taxon>
        <taxon>metagenomes</taxon>
        <taxon>ecological metagenomes</taxon>
    </lineage>
</organism>
<name>A0A3B0UI55_9ZZZZ</name>